<dbReference type="EC" id="3.1.1.77" evidence="1"/>
<dbReference type="HOGENOM" id="CLU_093405_0_0_4"/>
<dbReference type="eggNOG" id="COG3637">
    <property type="taxonomic scope" value="Bacteria"/>
</dbReference>
<dbReference type="Gene3D" id="2.40.160.20">
    <property type="match status" value="1"/>
</dbReference>
<comment type="subcellular location">
    <subcellularLocation>
        <location evidence="1">Cell outer membrane</location>
        <topology evidence="1">Multi-pass membrane protein</topology>
    </subcellularLocation>
</comment>
<dbReference type="AlphaFoldDB" id="Q1H2M6"/>
<comment type="catalytic activity">
    <reaction evidence="1">
        <text>a 3-(acyloxy)acyl derivative of bacterial toxin + H2O = a 3-hydroxyacyl derivative of bacterial toxin + a fatty acid + H(+)</text>
        <dbReference type="Rhea" id="RHEA:12032"/>
        <dbReference type="ChEBI" id="CHEBI:15377"/>
        <dbReference type="ChEBI" id="CHEBI:15378"/>
        <dbReference type="ChEBI" id="CHEBI:28868"/>
        <dbReference type="ChEBI" id="CHEBI:136853"/>
        <dbReference type="ChEBI" id="CHEBI:140675"/>
        <dbReference type="EC" id="3.1.1.77"/>
    </reaction>
</comment>
<evidence type="ECO:0000313" key="5">
    <source>
        <dbReference type="EMBL" id="ABE49261.1"/>
    </source>
</evidence>
<organism evidence="5 6">
    <name type="scientific">Methylobacillus flagellatus (strain ATCC 51484 / DSM 6875 / VKM B-1610 / KT)</name>
    <dbReference type="NCBI Taxonomy" id="265072"/>
    <lineage>
        <taxon>Bacteria</taxon>
        <taxon>Pseudomonadati</taxon>
        <taxon>Pseudomonadota</taxon>
        <taxon>Betaproteobacteria</taxon>
        <taxon>Nitrosomonadales</taxon>
        <taxon>Methylophilaceae</taxon>
        <taxon>Methylobacillus</taxon>
    </lineage>
</organism>
<dbReference type="KEGG" id="mfa:Mfla_0849"/>
<keyword evidence="6" id="KW-1185">Reference proteome</keyword>
<comment type="similarity">
    <text evidence="1">Belongs to the PagL family.</text>
</comment>
<sequence>MKKIAFALLACCTLNNTANAVDGIAFTGGHGPDANMVAVSLTWDWGKRWFTEGDWHLGGYWELTGAAWKGDGPSPEKELYAIGIAPVFRLQRFTPSGWLNPYAEAGIGAYQFSGRRVHGSLSMGTRFEFGSHVGLGVTFGDQQQYDLSYRFQHFSNAGITSENPGVNFNEIRFGYHF</sequence>
<keyword evidence="3" id="KW-0732">Signal</keyword>
<dbReference type="Proteomes" id="UP000002440">
    <property type="component" value="Chromosome"/>
</dbReference>
<evidence type="ECO:0000256" key="3">
    <source>
        <dbReference type="SAM" id="SignalP"/>
    </source>
</evidence>
<evidence type="ECO:0000256" key="2">
    <source>
        <dbReference type="PIRSR" id="PIRSR029681-2"/>
    </source>
</evidence>
<keyword evidence="1" id="KW-0998">Cell outer membrane</keyword>
<feature type="chain" id="PRO_5007923049" description="Lipid A deacylase" evidence="3">
    <location>
        <begin position="21"/>
        <end position="177"/>
    </location>
</feature>
<keyword evidence="1" id="KW-0472">Membrane</keyword>
<dbReference type="GO" id="GO:0009279">
    <property type="term" value="C:cell outer membrane"/>
    <property type="evidence" value="ECO:0007669"/>
    <property type="project" value="UniProtKB-SubCell"/>
</dbReference>
<dbReference type="EMBL" id="CP000284">
    <property type="protein sequence ID" value="ABE49261.1"/>
    <property type="molecule type" value="Genomic_DNA"/>
</dbReference>
<dbReference type="GO" id="GO:0050528">
    <property type="term" value="F:acyloxyacyl hydrolase activity"/>
    <property type="evidence" value="ECO:0007669"/>
    <property type="project" value="UniProtKB-EC"/>
</dbReference>
<gene>
    <name evidence="4" type="ordered locus">Mfla_0849</name>
    <name evidence="5" type="ordered locus">Mfla_0993</name>
</gene>
<comment type="subunit">
    <text evidence="1">Homodimer.</text>
</comment>
<dbReference type="InterPro" id="IPR018550">
    <property type="entry name" value="Lipid-A_deacylase-rel"/>
</dbReference>
<name>Q1H2M6_METFK</name>
<dbReference type="Pfam" id="PF09411">
    <property type="entry name" value="PagL"/>
    <property type="match status" value="1"/>
</dbReference>
<reference evidence="5 6" key="1">
    <citation type="submission" date="2006-03" db="EMBL/GenBank/DDBJ databases">
        <title>Complete sequence of Methylobacillus flagellatus KT.</title>
        <authorList>
            <consortium name="US DOE Joint Genome Institute"/>
            <person name="Copeland A."/>
            <person name="Lucas S."/>
            <person name="Lapidus A."/>
            <person name="Barry K."/>
            <person name="Detter J.C."/>
            <person name="Glavina del Rio T."/>
            <person name="Hammon N."/>
            <person name="Israni S."/>
            <person name="Dalin E."/>
            <person name="Tice H."/>
            <person name="Pitluck S."/>
            <person name="Brettin T."/>
            <person name="Bruce D."/>
            <person name="Han C."/>
            <person name="Tapia R."/>
            <person name="Saunders E."/>
            <person name="Gilna P."/>
            <person name="Schmutz J."/>
            <person name="Larimer F."/>
            <person name="Land M."/>
            <person name="Kyrpides N."/>
            <person name="Anderson I."/>
            <person name="Richardson P."/>
        </authorList>
    </citation>
    <scope>NUCLEOTIDE SEQUENCE [LARGE SCALE GENOMIC DNA]</scope>
    <source>
        <strain evidence="5">KT</strain>
        <strain evidence="6">KT / ATCC 51484 / DSM 6875</strain>
    </source>
</reference>
<dbReference type="SUPFAM" id="SSF56925">
    <property type="entry name" value="OMPA-like"/>
    <property type="match status" value="1"/>
</dbReference>
<evidence type="ECO:0000256" key="1">
    <source>
        <dbReference type="PIRNR" id="PIRNR029681"/>
    </source>
</evidence>
<evidence type="ECO:0000313" key="4">
    <source>
        <dbReference type="EMBL" id="ABE49117.1"/>
    </source>
</evidence>
<dbReference type="InterPro" id="IPR011250">
    <property type="entry name" value="OMP/PagP_B-barrel"/>
</dbReference>
<feature type="signal peptide" evidence="3">
    <location>
        <begin position="1"/>
        <end position="20"/>
    </location>
</feature>
<dbReference type="PIRSF" id="PIRSF029681">
    <property type="entry name" value="PagL"/>
    <property type="match status" value="1"/>
</dbReference>
<feature type="site" description="Critical for activity" evidence="2">
    <location>
        <position position="156"/>
    </location>
</feature>
<accession>Q1H2M6</accession>
<comment type="function">
    <text evidence="1">Has lipid A 3-O-deacylase activity. Hydrolyzes the ester bond at the 3 position of lipid A, a bioactive component of lipopolysaccharide (LPS), thereby releasing the primary fatty acyl moiety.</text>
</comment>
<dbReference type="STRING" id="265072.Mfla_0849"/>
<keyword evidence="1" id="KW-0378">Hydrolase</keyword>
<dbReference type="KEGG" id="mfa:Mfla_0993"/>
<proteinExistence type="inferred from homology"/>
<evidence type="ECO:0000313" key="6">
    <source>
        <dbReference type="Proteomes" id="UP000002440"/>
    </source>
</evidence>
<dbReference type="EMBL" id="CP000284">
    <property type="protein sequence ID" value="ABE49117.1"/>
    <property type="molecule type" value="Genomic_DNA"/>
</dbReference>
<protein>
    <recommendedName>
        <fullName evidence="1">Lipid A deacylase</fullName>
        <ecNumber evidence="1">3.1.1.77</ecNumber>
    </recommendedName>
    <alternativeName>
        <fullName evidence="1">LPS 3-O-deacylase</fullName>
    </alternativeName>
    <alternativeName>
        <fullName evidence="1">Outer membrane enzyme</fullName>
    </alternativeName>
</protein>